<feature type="domain" description="Reelin" evidence="2">
    <location>
        <begin position="13"/>
        <end position="159"/>
    </location>
</feature>
<dbReference type="InterPro" id="IPR042307">
    <property type="entry name" value="Reeler_sf"/>
</dbReference>
<dbReference type="InterPro" id="IPR051237">
    <property type="entry name" value="Ferric-chelate_Red/DefProt"/>
</dbReference>
<protein>
    <submittedName>
        <fullName evidence="4">CSON004243 protein</fullName>
    </submittedName>
    <submittedName>
        <fullName evidence="5">CSON012945 protein</fullName>
    </submittedName>
</protein>
<organism evidence="5">
    <name type="scientific">Culicoides sonorensis</name>
    <name type="common">Biting midge</name>
    <dbReference type="NCBI Taxonomy" id="179676"/>
    <lineage>
        <taxon>Eukaryota</taxon>
        <taxon>Metazoa</taxon>
        <taxon>Ecdysozoa</taxon>
        <taxon>Arthropoda</taxon>
        <taxon>Hexapoda</taxon>
        <taxon>Insecta</taxon>
        <taxon>Pterygota</taxon>
        <taxon>Neoptera</taxon>
        <taxon>Endopterygota</taxon>
        <taxon>Diptera</taxon>
        <taxon>Nematocera</taxon>
        <taxon>Chironomoidea</taxon>
        <taxon>Ceratopogonidae</taxon>
        <taxon>Ceratopogoninae</taxon>
        <taxon>Culicoides</taxon>
        <taxon>Monoculicoides</taxon>
    </lineage>
</organism>
<reference evidence="5" key="2">
    <citation type="submission" date="2018-07" db="EMBL/GenBank/DDBJ databases">
        <authorList>
            <person name="Quirk P.G."/>
            <person name="Krulwich T.A."/>
        </authorList>
    </citation>
    <scope>NUCLEOTIDE SEQUENCE</scope>
</reference>
<evidence type="ECO:0000313" key="5">
    <source>
        <dbReference type="EMBL" id="SSX25984.1"/>
    </source>
</evidence>
<evidence type="ECO:0000313" key="4">
    <source>
        <dbReference type="EMBL" id="SSX12473.1"/>
    </source>
</evidence>
<dbReference type="VEuPathDB" id="VectorBase:CSON004243"/>
<gene>
    <name evidence="5" type="primary">CSON012945</name>
    <name evidence="4" type="synonym">CSON004243</name>
</gene>
<dbReference type="EMBL" id="UFQT01001827">
    <property type="protein sequence ID" value="SSX31916.1"/>
    <property type="molecule type" value="Genomic_DNA"/>
</dbReference>
<dbReference type="EMBL" id="UFQS01000635">
    <property type="protein sequence ID" value="SSX05625.1"/>
    <property type="molecule type" value="Genomic_DNA"/>
</dbReference>
<accession>A0A336M6R6</accession>
<evidence type="ECO:0000313" key="3">
    <source>
        <dbReference type="EMBL" id="SSX05625.1"/>
    </source>
</evidence>
<evidence type="ECO:0000259" key="2">
    <source>
        <dbReference type="PROSITE" id="PS51019"/>
    </source>
</evidence>
<sequence length="159" mass="17724">MLRVITFIVLAMISFTDSFPDGAPADTCVKSRFNQPHHGQAKSQPLESLPYQVVASSDQYAPGQKIELTISGHDVFRGFFWQARDANTNEWIGEFLPSTNVKTIPECSSVTHADPKDKTQARLIWQAPNDKQGQVFFTGAIVKDYGTFWANIIAQVPVH</sequence>
<feature type="chain" id="PRO_5033343321" evidence="1">
    <location>
        <begin position="19"/>
        <end position="159"/>
    </location>
</feature>
<dbReference type="Pfam" id="PF02014">
    <property type="entry name" value="Reeler"/>
    <property type="match status" value="1"/>
</dbReference>
<proteinExistence type="predicted"/>
<dbReference type="PROSITE" id="PS51019">
    <property type="entry name" value="REELIN"/>
    <property type="match status" value="1"/>
</dbReference>
<dbReference type="CDD" id="cd08544">
    <property type="entry name" value="Reeler"/>
    <property type="match status" value="1"/>
</dbReference>
<dbReference type="InterPro" id="IPR002861">
    <property type="entry name" value="Reeler_dom"/>
</dbReference>
<dbReference type="OMA" id="GFQMKAS"/>
<evidence type="ECO:0000256" key="1">
    <source>
        <dbReference type="SAM" id="SignalP"/>
    </source>
</evidence>
<dbReference type="PANTHER" id="PTHR45828">
    <property type="entry name" value="CYTOCHROME B561/FERRIC REDUCTASE TRANSMEMBRANE"/>
    <property type="match status" value="1"/>
</dbReference>
<dbReference type="PANTHER" id="PTHR45828:SF40">
    <property type="entry name" value="REELIN DOMAIN-CONTAINING PROTEIN"/>
    <property type="match status" value="1"/>
</dbReference>
<dbReference type="GO" id="GO:0016020">
    <property type="term" value="C:membrane"/>
    <property type="evidence" value="ECO:0007669"/>
    <property type="project" value="TreeGrafter"/>
</dbReference>
<dbReference type="VEuPathDB" id="VectorBase:CSON012945"/>
<name>A0A336M6R6_CULSO</name>
<dbReference type="EMBL" id="UFQS01001827">
    <property type="protein sequence ID" value="SSX12473.1"/>
    <property type="molecule type" value="Genomic_DNA"/>
</dbReference>
<dbReference type="Gene3D" id="2.60.40.4060">
    <property type="entry name" value="Reeler domain"/>
    <property type="match status" value="1"/>
</dbReference>
<keyword evidence="1" id="KW-0732">Signal</keyword>
<dbReference type="AlphaFoldDB" id="A0A336M6R6"/>
<feature type="signal peptide" evidence="1">
    <location>
        <begin position="1"/>
        <end position="18"/>
    </location>
</feature>
<dbReference type="EMBL" id="UFQT01000635">
    <property type="protein sequence ID" value="SSX25984.1"/>
    <property type="molecule type" value="Genomic_DNA"/>
</dbReference>
<reference evidence="3" key="1">
    <citation type="submission" date="2018-04" db="EMBL/GenBank/DDBJ databases">
        <authorList>
            <person name="Go L.Y."/>
            <person name="Mitchell J.A."/>
        </authorList>
    </citation>
    <scope>NUCLEOTIDE SEQUENCE</scope>
    <source>
        <tissue evidence="3">Whole organism</tissue>
    </source>
</reference>